<keyword evidence="1" id="KW-0732">Signal</keyword>
<feature type="chain" id="PRO_5024967559" description="PEP-CTERM protein-sorting domain-containing protein" evidence="1">
    <location>
        <begin position="30"/>
        <end position="428"/>
    </location>
</feature>
<dbReference type="AlphaFoldDB" id="A0A5K7XGQ4"/>
<sequence>MLCVNLVLARRLGCATLLSWALAPNASEAATITYANPAGAQNFTVGANWVGGVAPGSGDLPTINGVNGAVNYPYVSSAVAVQRFLIGDQAADSGGLEIRTGGTLTTSLTSAHYVGARGTGIMTIQPGATANVNGPLNIGWGDTAAHGTGTVNQLGGAYNGTGASGGLILGVSAAAGPLAASVGTYNMQAGTMNIGSSLVVGQAGIGTFNMSGGSVATGNFLQIGRTGTGTFTQTAGSLTVNRASGDTMVIGAAAGGVGKYEISGGSLSVTTTTGPAVVANGIAAGTASGTFKIVGNGATSIAIAGDYKQYVGSNLELTIGAGITPIAMTGSATLGGALNALFSSSPSIGQQFTVMTYGGSLTGTFGTFDNVVDGPLGPNTITLSLDYGTGANSAVVLTVVPEPATGALVACGAIVAALSCRRGVLARK</sequence>
<reference evidence="3" key="1">
    <citation type="submission" date="2019-10" db="EMBL/GenBank/DDBJ databases">
        <title>Lacipirellula parvula gen. nov., sp. nov., representing a lineage of planctomycetes widespread in freshwater anoxic habitats, and description of the family Lacipirellulaceae.</title>
        <authorList>
            <person name="Dedysh S.N."/>
            <person name="Kulichevskaya I.S."/>
            <person name="Beletsky A.V."/>
            <person name="Rakitin A.L."/>
            <person name="Mardanov A.V."/>
            <person name="Ivanova A.A."/>
            <person name="Saltykova V.X."/>
            <person name="Rijpstra W.I.C."/>
            <person name="Sinninghe Damste J.S."/>
            <person name="Ravin N.V."/>
        </authorList>
    </citation>
    <scope>NUCLEOTIDE SEQUENCE [LARGE SCALE GENOMIC DNA]</scope>
    <source>
        <strain evidence="3">PX69</strain>
    </source>
</reference>
<evidence type="ECO:0000313" key="3">
    <source>
        <dbReference type="Proteomes" id="UP000326837"/>
    </source>
</evidence>
<keyword evidence="3" id="KW-1185">Reference proteome</keyword>
<dbReference type="EMBL" id="AP021861">
    <property type="protein sequence ID" value="BBO35628.1"/>
    <property type="molecule type" value="Genomic_DNA"/>
</dbReference>
<name>A0A5K7XGQ4_9BACT</name>
<gene>
    <name evidence="2" type="ORF">PLANPX_5240</name>
</gene>
<evidence type="ECO:0008006" key="4">
    <source>
        <dbReference type="Google" id="ProtNLM"/>
    </source>
</evidence>
<protein>
    <recommendedName>
        <fullName evidence="4">PEP-CTERM protein-sorting domain-containing protein</fullName>
    </recommendedName>
</protein>
<evidence type="ECO:0000313" key="2">
    <source>
        <dbReference type="EMBL" id="BBO35628.1"/>
    </source>
</evidence>
<accession>A0A5K7XGQ4</accession>
<evidence type="ECO:0000256" key="1">
    <source>
        <dbReference type="SAM" id="SignalP"/>
    </source>
</evidence>
<feature type="signal peptide" evidence="1">
    <location>
        <begin position="1"/>
        <end position="29"/>
    </location>
</feature>
<dbReference type="Proteomes" id="UP000326837">
    <property type="component" value="Chromosome"/>
</dbReference>
<dbReference type="KEGG" id="lpav:PLANPX_5240"/>
<proteinExistence type="predicted"/>
<organism evidence="2 3">
    <name type="scientific">Lacipirellula parvula</name>
    <dbReference type="NCBI Taxonomy" id="2650471"/>
    <lineage>
        <taxon>Bacteria</taxon>
        <taxon>Pseudomonadati</taxon>
        <taxon>Planctomycetota</taxon>
        <taxon>Planctomycetia</taxon>
        <taxon>Pirellulales</taxon>
        <taxon>Lacipirellulaceae</taxon>
        <taxon>Lacipirellula</taxon>
    </lineage>
</organism>